<feature type="region of interest" description="Disordered" evidence="1">
    <location>
        <begin position="1"/>
        <end position="21"/>
    </location>
</feature>
<dbReference type="Proteomes" id="UP000249115">
    <property type="component" value="Unassembled WGS sequence"/>
</dbReference>
<name>A0A2W7S037_9BACT</name>
<dbReference type="AlphaFoldDB" id="A0A2W7S037"/>
<dbReference type="Proteomes" id="UP000321927">
    <property type="component" value="Unassembled WGS sequence"/>
</dbReference>
<reference evidence="2 4" key="1">
    <citation type="submission" date="2018-06" db="EMBL/GenBank/DDBJ databases">
        <title>Genomic Encyclopedia of Archaeal and Bacterial Type Strains, Phase II (KMG-II): from individual species to whole genera.</title>
        <authorList>
            <person name="Goeker M."/>
        </authorList>
    </citation>
    <scope>NUCLEOTIDE SEQUENCE [LARGE SCALE GENOMIC DNA]</scope>
    <source>
        <strain evidence="2 4">DSM 22686</strain>
    </source>
</reference>
<dbReference type="RefSeq" id="WP_086500029.1">
    <property type="nucleotide sequence ID" value="NZ_MSSV01000004.1"/>
</dbReference>
<sequence>MGLSKKESLSPQEGKGLECSNSYNQSKDSRFLIQTKAVFRGFWTTPKSMLQVALETGIMRSNITWYVNDWLKSKSIQRVKTGIDPLTRRKVGFYSTNPIYWKGVENGC</sequence>
<accession>A0A2W7S037</accession>
<gene>
    <name evidence="3" type="ORF">ESW18_08220</name>
    <name evidence="2" type="ORF">LV84_00469</name>
</gene>
<keyword evidence="5" id="KW-1185">Reference proteome</keyword>
<evidence type="ECO:0000313" key="5">
    <source>
        <dbReference type="Proteomes" id="UP000321927"/>
    </source>
</evidence>
<evidence type="ECO:0000256" key="1">
    <source>
        <dbReference type="SAM" id="MobiDB-lite"/>
    </source>
</evidence>
<evidence type="ECO:0000313" key="3">
    <source>
        <dbReference type="EMBL" id="TXD78025.1"/>
    </source>
</evidence>
<evidence type="ECO:0000313" key="4">
    <source>
        <dbReference type="Proteomes" id="UP000249115"/>
    </source>
</evidence>
<protein>
    <submittedName>
        <fullName evidence="2">Uncharacterized protein</fullName>
    </submittedName>
</protein>
<dbReference type="OrthoDB" id="982995at2"/>
<dbReference type="EMBL" id="QKZU01000002">
    <property type="protein sequence ID" value="PZX60199.1"/>
    <property type="molecule type" value="Genomic_DNA"/>
</dbReference>
<proteinExistence type="predicted"/>
<organism evidence="2 4">
    <name type="scientific">Algoriphagus ratkowskyi</name>
    <dbReference type="NCBI Taxonomy" id="57028"/>
    <lineage>
        <taxon>Bacteria</taxon>
        <taxon>Pseudomonadati</taxon>
        <taxon>Bacteroidota</taxon>
        <taxon>Cytophagia</taxon>
        <taxon>Cytophagales</taxon>
        <taxon>Cyclobacteriaceae</taxon>
        <taxon>Algoriphagus</taxon>
    </lineage>
</organism>
<dbReference type="EMBL" id="VORV01000005">
    <property type="protein sequence ID" value="TXD78025.1"/>
    <property type="molecule type" value="Genomic_DNA"/>
</dbReference>
<comment type="caution">
    <text evidence="2">The sequence shown here is derived from an EMBL/GenBank/DDBJ whole genome shotgun (WGS) entry which is preliminary data.</text>
</comment>
<evidence type="ECO:0000313" key="2">
    <source>
        <dbReference type="EMBL" id="PZX60199.1"/>
    </source>
</evidence>
<reference evidence="3 5" key="2">
    <citation type="submission" date="2019-08" db="EMBL/GenBank/DDBJ databases">
        <title>Genome of Algoriphagus ratkowskyi IC026.</title>
        <authorList>
            <person name="Bowman J.P."/>
        </authorList>
    </citation>
    <scope>NUCLEOTIDE SEQUENCE [LARGE SCALE GENOMIC DNA]</scope>
    <source>
        <strain evidence="3 5">IC026</strain>
    </source>
</reference>